<keyword evidence="5" id="KW-0539">Nucleus</keyword>
<dbReference type="AlphaFoldDB" id="A0A444X5J3"/>
<keyword evidence="8" id="KW-1185">Reference proteome</keyword>
<organism evidence="7 8">
    <name type="scientific">Arachis hypogaea</name>
    <name type="common">Peanut</name>
    <dbReference type="NCBI Taxonomy" id="3818"/>
    <lineage>
        <taxon>Eukaryota</taxon>
        <taxon>Viridiplantae</taxon>
        <taxon>Streptophyta</taxon>
        <taxon>Embryophyta</taxon>
        <taxon>Tracheophyta</taxon>
        <taxon>Spermatophyta</taxon>
        <taxon>Magnoliopsida</taxon>
        <taxon>eudicotyledons</taxon>
        <taxon>Gunneridae</taxon>
        <taxon>Pentapetalae</taxon>
        <taxon>rosids</taxon>
        <taxon>fabids</taxon>
        <taxon>Fabales</taxon>
        <taxon>Fabaceae</taxon>
        <taxon>Papilionoideae</taxon>
        <taxon>50 kb inversion clade</taxon>
        <taxon>dalbergioids sensu lato</taxon>
        <taxon>Dalbergieae</taxon>
        <taxon>Pterocarpus clade</taxon>
        <taxon>Arachis</taxon>
    </lineage>
</organism>
<dbReference type="EMBL" id="SDMP01000020">
    <property type="protein sequence ID" value="RYQ84942.1"/>
    <property type="molecule type" value="Genomic_DNA"/>
</dbReference>
<accession>A0A444X5J3</accession>
<dbReference type="SMR" id="A0A444X5J3"/>
<dbReference type="GO" id="GO:0005634">
    <property type="term" value="C:nucleus"/>
    <property type="evidence" value="ECO:0007669"/>
    <property type="project" value="UniProtKB-SubCell"/>
</dbReference>
<dbReference type="PANTHER" id="PTHR31744">
    <property type="entry name" value="PROTEIN CUP-SHAPED COTYLEDON 2-RELATED"/>
    <property type="match status" value="1"/>
</dbReference>
<feature type="domain" description="NAC" evidence="6">
    <location>
        <begin position="6"/>
        <end position="156"/>
    </location>
</feature>
<comment type="subcellular location">
    <subcellularLocation>
        <location evidence="1">Nucleus</location>
    </subcellularLocation>
</comment>
<evidence type="ECO:0000256" key="1">
    <source>
        <dbReference type="ARBA" id="ARBA00004123"/>
    </source>
</evidence>
<dbReference type="PROSITE" id="PS51005">
    <property type="entry name" value="NAC"/>
    <property type="match status" value="1"/>
</dbReference>
<dbReference type="STRING" id="3818.A0A444X5J3"/>
<dbReference type="Proteomes" id="UP000289738">
    <property type="component" value="Chromosome B10"/>
</dbReference>
<comment type="caution">
    <text evidence="7">The sequence shown here is derived from an EMBL/GenBank/DDBJ whole genome shotgun (WGS) entry which is preliminary data.</text>
</comment>
<dbReference type="Gramene" id="arahy.Tifrunner.gnm2.ann2.Ah20g340900.1">
    <property type="protein sequence ID" value="arahy.Tifrunner.gnm2.ann2.Ah20g340900.1-CDS"/>
    <property type="gene ID" value="arahy.Tifrunner.gnm2.ann2.Ah20g340900"/>
</dbReference>
<dbReference type="GO" id="GO:0006355">
    <property type="term" value="P:regulation of DNA-templated transcription"/>
    <property type="evidence" value="ECO:0007669"/>
    <property type="project" value="InterPro"/>
</dbReference>
<evidence type="ECO:0000256" key="5">
    <source>
        <dbReference type="ARBA" id="ARBA00023242"/>
    </source>
</evidence>
<dbReference type="OrthoDB" id="645697at2759"/>
<keyword evidence="4" id="KW-0804">Transcription</keyword>
<dbReference type="GO" id="GO:0003677">
    <property type="term" value="F:DNA binding"/>
    <property type="evidence" value="ECO:0007669"/>
    <property type="project" value="UniProtKB-KW"/>
</dbReference>
<evidence type="ECO:0000259" key="6">
    <source>
        <dbReference type="PROSITE" id="PS51005"/>
    </source>
</evidence>
<dbReference type="Gene3D" id="2.170.150.80">
    <property type="entry name" value="NAC domain"/>
    <property type="match status" value="1"/>
</dbReference>
<reference evidence="7 8" key="1">
    <citation type="submission" date="2019-01" db="EMBL/GenBank/DDBJ databases">
        <title>Sequencing of cultivated peanut Arachis hypogaea provides insights into genome evolution and oil improvement.</title>
        <authorList>
            <person name="Chen X."/>
        </authorList>
    </citation>
    <scope>NUCLEOTIDE SEQUENCE [LARGE SCALE GENOMIC DNA]</scope>
    <source>
        <strain evidence="8">cv. Fuhuasheng</strain>
        <tissue evidence="7">Leaves</tissue>
    </source>
</reference>
<protein>
    <recommendedName>
        <fullName evidence="6">NAC domain-containing protein</fullName>
    </recommendedName>
</protein>
<evidence type="ECO:0000256" key="3">
    <source>
        <dbReference type="ARBA" id="ARBA00023125"/>
    </source>
</evidence>
<evidence type="ECO:0000313" key="7">
    <source>
        <dbReference type="EMBL" id="RYQ84942.1"/>
    </source>
</evidence>
<dbReference type="PANTHER" id="PTHR31744:SF210">
    <property type="entry name" value="NAC DOMAIN-CONTAINING PROTEIN 86-LIKE"/>
    <property type="match status" value="1"/>
</dbReference>
<keyword evidence="2" id="KW-0805">Transcription regulation</keyword>
<gene>
    <name evidence="7" type="ORF">Ahy_B10g104449</name>
</gene>
<name>A0A444X5J3_ARAHY</name>
<sequence>MAAMKSIPGYRFHPTDVELVQYFLKRKVMGKRFPCDVIAELDIYKYPPWDLPDHSLLKTGDLEWYFFCPRGKKYSSGGRMNRATECGYWKTTGKDRSVENKKLVVGMIKTLVFHNGKAPKGDRTDWVLHEYRLQDKDLADKGVQQDSYVICKVFQKDGPGPRNGAQYGRPFNEEDWDKEDEIDCVESAPVAALPAAVPIQPASCHSSVVNNVNLSVSECYGLTSVSCLTGPMPSCSAHPSAPSNQVDGDITPVPGSAIEDNIMAPTENTTTEKVDNPPDINNAEGTPCFDPNEIFGGLGDLDGLFEMGGIGHGFSCGQNGGYTVNEMLSASDGLRFPDPLDYLELGDLDTPLLWETNEQGNWSQDNK</sequence>
<proteinExistence type="predicted"/>
<dbReference type="FunFam" id="2.170.150.80:FF:000002">
    <property type="entry name" value="Nac domain-containing protein 86"/>
    <property type="match status" value="1"/>
</dbReference>
<evidence type="ECO:0000256" key="2">
    <source>
        <dbReference type="ARBA" id="ARBA00023015"/>
    </source>
</evidence>
<dbReference type="InterPro" id="IPR036093">
    <property type="entry name" value="NAC_dom_sf"/>
</dbReference>
<dbReference type="Pfam" id="PF02365">
    <property type="entry name" value="NAM"/>
    <property type="match status" value="1"/>
</dbReference>
<dbReference type="SUPFAM" id="SSF101941">
    <property type="entry name" value="NAC domain"/>
    <property type="match status" value="1"/>
</dbReference>
<evidence type="ECO:0000313" key="8">
    <source>
        <dbReference type="Proteomes" id="UP000289738"/>
    </source>
</evidence>
<evidence type="ECO:0000256" key="4">
    <source>
        <dbReference type="ARBA" id="ARBA00023163"/>
    </source>
</evidence>
<dbReference type="InterPro" id="IPR003441">
    <property type="entry name" value="NAC-dom"/>
</dbReference>
<keyword evidence="3" id="KW-0238">DNA-binding</keyword>